<dbReference type="RefSeq" id="WP_256312519.1">
    <property type="nucleotide sequence ID" value="NZ_JANGAC010000016.1"/>
</dbReference>
<name>A0ABT1SEL7_9FIRM</name>
<reference evidence="1 2" key="1">
    <citation type="submission" date="2022-06" db="EMBL/GenBank/DDBJ databases">
        <title>Isolation of gut microbiota from human fecal samples.</title>
        <authorList>
            <person name="Pamer E.G."/>
            <person name="Barat B."/>
            <person name="Waligurski E."/>
            <person name="Medina S."/>
            <person name="Paddock L."/>
            <person name="Mostad J."/>
        </authorList>
    </citation>
    <scope>NUCLEOTIDE SEQUENCE [LARGE SCALE GENOMIC DNA]</scope>
    <source>
        <strain evidence="1 2">DFI.7.95</strain>
    </source>
</reference>
<comment type="caution">
    <text evidence="1">The sequence shown here is derived from an EMBL/GenBank/DDBJ whole genome shotgun (WGS) entry which is preliminary data.</text>
</comment>
<dbReference type="EMBL" id="JANGAC010000016">
    <property type="protein sequence ID" value="MCQ4924928.1"/>
    <property type="molecule type" value="Genomic_DNA"/>
</dbReference>
<evidence type="ECO:0000313" key="2">
    <source>
        <dbReference type="Proteomes" id="UP001524478"/>
    </source>
</evidence>
<proteinExistence type="predicted"/>
<protein>
    <submittedName>
        <fullName evidence="1">Uncharacterized protein</fullName>
    </submittedName>
</protein>
<evidence type="ECO:0000313" key="1">
    <source>
        <dbReference type="EMBL" id="MCQ4924928.1"/>
    </source>
</evidence>
<dbReference type="Proteomes" id="UP001524478">
    <property type="component" value="Unassembled WGS sequence"/>
</dbReference>
<keyword evidence="2" id="KW-1185">Reference proteome</keyword>
<sequence>MEDLFEELLKDMGIDTNSPSEAHYLGSYDAIIQAVKKTIETATPHKIIDKYDNNRVVKEYSLSEAKLVVEPHAESHMAYWGDVAYQEDKKLNLKYGRIYVVEKVESE</sequence>
<accession>A0ABT1SEL7</accession>
<gene>
    <name evidence="1" type="ORF">NE686_17635</name>
</gene>
<organism evidence="1 2">
    <name type="scientific">Tissierella carlieri</name>
    <dbReference type="NCBI Taxonomy" id="689904"/>
    <lineage>
        <taxon>Bacteria</taxon>
        <taxon>Bacillati</taxon>
        <taxon>Bacillota</taxon>
        <taxon>Tissierellia</taxon>
        <taxon>Tissierellales</taxon>
        <taxon>Tissierellaceae</taxon>
        <taxon>Tissierella</taxon>
    </lineage>
</organism>